<comment type="function">
    <text evidence="6">May be involved in recombination.</text>
</comment>
<comment type="similarity">
    <text evidence="2 6">Belongs to the RdgC family.</text>
</comment>
<dbReference type="Proteomes" id="UP000887104">
    <property type="component" value="Unassembled WGS sequence"/>
</dbReference>
<evidence type="ECO:0000256" key="3">
    <source>
        <dbReference type="ARBA" id="ARBA00022296"/>
    </source>
</evidence>
<reference evidence="7" key="1">
    <citation type="submission" date="2021-05" db="EMBL/GenBank/DDBJ databases">
        <title>Molecular characterization for Shewanella algae harboring chromosomal blaOXA-55-like strains isolated from clinical and environment sample.</title>
        <authorList>
            <person name="Ohama Y."/>
            <person name="Aoki K."/>
            <person name="Harada S."/>
            <person name="Moriya K."/>
            <person name="Ishii Y."/>
            <person name="Tateda K."/>
        </authorList>
    </citation>
    <scope>NUCLEOTIDE SEQUENCE</scope>
    <source>
        <strain evidence="7">JCM 11563</strain>
    </source>
</reference>
<protein>
    <recommendedName>
        <fullName evidence="3 6">Recombination-associated protein RdgC</fullName>
    </recommendedName>
</protein>
<evidence type="ECO:0000313" key="8">
    <source>
        <dbReference type="Proteomes" id="UP000887104"/>
    </source>
</evidence>
<dbReference type="NCBIfam" id="NF001462">
    <property type="entry name" value="PRK00321.1-3"/>
    <property type="match status" value="1"/>
</dbReference>
<comment type="caution">
    <text evidence="7">The sequence shown here is derived from an EMBL/GenBank/DDBJ whole genome shotgun (WGS) entry which is preliminary data.</text>
</comment>
<evidence type="ECO:0000256" key="2">
    <source>
        <dbReference type="ARBA" id="ARBA00008657"/>
    </source>
</evidence>
<name>A0ABQ4PQL8_9GAMM</name>
<keyword evidence="8" id="KW-1185">Reference proteome</keyword>
<keyword evidence="4 6" id="KW-0963">Cytoplasm</keyword>
<evidence type="ECO:0000256" key="4">
    <source>
        <dbReference type="ARBA" id="ARBA00022490"/>
    </source>
</evidence>
<keyword evidence="5 6" id="KW-0233">DNA recombination</keyword>
<dbReference type="HAMAP" id="MF_00194">
    <property type="entry name" value="RdgC"/>
    <property type="match status" value="1"/>
</dbReference>
<evidence type="ECO:0000313" key="7">
    <source>
        <dbReference type="EMBL" id="GIU51330.1"/>
    </source>
</evidence>
<dbReference type="InterPro" id="IPR007476">
    <property type="entry name" value="RdgC"/>
</dbReference>
<dbReference type="PANTHER" id="PTHR38103:SF1">
    <property type="entry name" value="RECOMBINATION-ASSOCIATED PROTEIN RDGC"/>
    <property type="match status" value="1"/>
</dbReference>
<dbReference type="PANTHER" id="PTHR38103">
    <property type="entry name" value="RECOMBINATION-ASSOCIATED PROTEIN RDGC"/>
    <property type="match status" value="1"/>
</dbReference>
<evidence type="ECO:0000256" key="1">
    <source>
        <dbReference type="ARBA" id="ARBA00004453"/>
    </source>
</evidence>
<evidence type="ECO:0000256" key="6">
    <source>
        <dbReference type="HAMAP-Rule" id="MF_00194"/>
    </source>
</evidence>
<comment type="subcellular location">
    <subcellularLocation>
        <location evidence="1 6">Cytoplasm</location>
        <location evidence="1 6">Nucleoid</location>
    </subcellularLocation>
</comment>
<evidence type="ECO:0000256" key="5">
    <source>
        <dbReference type="ARBA" id="ARBA00023172"/>
    </source>
</evidence>
<dbReference type="NCBIfam" id="NF001464">
    <property type="entry name" value="PRK00321.1-5"/>
    <property type="match status" value="1"/>
</dbReference>
<dbReference type="Pfam" id="PF04381">
    <property type="entry name" value="RdgC"/>
    <property type="match status" value="1"/>
</dbReference>
<sequence>MKCHNAILQDAFQAVYQNPTMPYTAPLILTEHLSMWFKNLTVYRFNKPFSVDPDSLEKSLEDFTFSPCSSQDISKFGFSKAMGKHGDTLIHTAGDRHLVCATKEEKILPSQVVKEALEEKVSLIEDQENRKLAKKEKDALKDEITTTLLPRAFSRRSQIRALILPEIQMILVDSSSAAKSEELMALLRKAIGTLPIIPMSFKTPIETQLTEWLKEGKTPAAFEMQDEAELKSDSDEGGIVRFKQQDLSENEVLAHIEVGKQVHKLALHFGQSIAFLLQSDAAIKRLKFSEEFRAGNDDLGNDDPMARLDADFALMSSELIALINATVDALGGLEDSI</sequence>
<accession>A0ABQ4PQL8</accession>
<dbReference type="EMBL" id="BPEY01000112">
    <property type="protein sequence ID" value="GIU51330.1"/>
    <property type="molecule type" value="Genomic_DNA"/>
</dbReference>
<proteinExistence type="inferred from homology"/>
<organism evidence="7 8">
    <name type="scientific">Shewanella sairae</name>
    <dbReference type="NCBI Taxonomy" id="190310"/>
    <lineage>
        <taxon>Bacteria</taxon>
        <taxon>Pseudomonadati</taxon>
        <taxon>Pseudomonadota</taxon>
        <taxon>Gammaproteobacteria</taxon>
        <taxon>Alteromonadales</taxon>
        <taxon>Shewanellaceae</taxon>
        <taxon>Shewanella</taxon>
    </lineage>
</organism>
<gene>
    <name evidence="6 7" type="primary">rdgC</name>
    <name evidence="7" type="ORF">TUM4438_40570</name>
</gene>